<dbReference type="NCBIfam" id="TIGR03604">
    <property type="entry name" value="TOMM_cyclo_SagD"/>
    <property type="match status" value="1"/>
</dbReference>
<protein>
    <recommendedName>
        <fullName evidence="1">YcaO domain-containing protein</fullName>
    </recommendedName>
</protein>
<dbReference type="KEGG" id="err:DVR09_08530"/>
<dbReference type="PANTHER" id="PTHR37809:SF1">
    <property type="entry name" value="RIBOSOMAL PROTEIN S12 METHYLTHIOTRANSFERASE ACCESSORY FACTOR YCAO"/>
    <property type="match status" value="1"/>
</dbReference>
<feature type="domain" description="YcaO" evidence="1">
    <location>
        <begin position="64"/>
        <end position="430"/>
    </location>
</feature>
<proteinExistence type="predicted"/>
<keyword evidence="3" id="KW-1185">Reference proteome</keyword>
<dbReference type="EMBL" id="CP031357">
    <property type="protein sequence ID" value="AXK42374.1"/>
    <property type="molecule type" value="Genomic_DNA"/>
</dbReference>
<gene>
    <name evidence="2" type="ORF">DVR09_08530</name>
</gene>
<dbReference type="Proteomes" id="UP000254508">
    <property type="component" value="Chromosome"/>
</dbReference>
<name>A0A345YEM2_9SPHN</name>
<dbReference type="Pfam" id="PF02624">
    <property type="entry name" value="YcaO"/>
    <property type="match status" value="1"/>
</dbReference>
<evidence type="ECO:0000259" key="1">
    <source>
        <dbReference type="PROSITE" id="PS51664"/>
    </source>
</evidence>
<reference evidence="3" key="1">
    <citation type="submission" date="2018-07" db="EMBL/GenBank/DDBJ databases">
        <title>Genome sequence of Erythrobacter strain YH-07, an antagonistic bacterium isolated from Yellow Sea.</title>
        <authorList>
            <person name="Tang T."/>
            <person name="Liu Q."/>
            <person name="Sun X."/>
        </authorList>
    </citation>
    <scope>NUCLEOTIDE SEQUENCE [LARGE SCALE GENOMIC DNA]</scope>
    <source>
        <strain evidence="3">YH-07</strain>
    </source>
</reference>
<dbReference type="Gene3D" id="3.30.40.250">
    <property type="match status" value="1"/>
</dbReference>
<dbReference type="OrthoDB" id="109999at2"/>
<organism evidence="2 3">
    <name type="scientific">Erythrobacter aureus</name>
    <dbReference type="NCBI Taxonomy" id="2182384"/>
    <lineage>
        <taxon>Bacteria</taxon>
        <taxon>Pseudomonadati</taxon>
        <taxon>Pseudomonadota</taxon>
        <taxon>Alphaproteobacteria</taxon>
        <taxon>Sphingomonadales</taxon>
        <taxon>Erythrobacteraceae</taxon>
        <taxon>Erythrobacter/Porphyrobacter group</taxon>
        <taxon>Erythrobacter</taxon>
    </lineage>
</organism>
<dbReference type="PANTHER" id="PTHR37809">
    <property type="entry name" value="RIBOSOMAL PROTEIN S12 METHYLTHIOTRANSFERASE ACCESSORY FACTOR YCAO"/>
    <property type="match status" value="1"/>
</dbReference>
<accession>A0A345YEM2</accession>
<dbReference type="Gene3D" id="3.30.160.660">
    <property type="match status" value="1"/>
</dbReference>
<evidence type="ECO:0000313" key="2">
    <source>
        <dbReference type="EMBL" id="AXK42374.1"/>
    </source>
</evidence>
<evidence type="ECO:0000313" key="3">
    <source>
        <dbReference type="Proteomes" id="UP000254508"/>
    </source>
</evidence>
<dbReference type="PROSITE" id="PS51664">
    <property type="entry name" value="YCAO"/>
    <property type="match status" value="1"/>
</dbReference>
<dbReference type="InterPro" id="IPR027624">
    <property type="entry name" value="TOMM_cyclo_SagD"/>
</dbReference>
<dbReference type="InterPro" id="IPR003776">
    <property type="entry name" value="YcaO-like_dom"/>
</dbReference>
<sequence length="430" mass="47168">MTQFDLMSRALDTEFGIIEQVSRMGLQPGESDLHYAVAVSQNPSAISPHSRDMPLPRADRQAAGAGMGWDAALWSTLGESLERYSASVIEPDSVTIARGEDLEGPILSPLSFVLFSEEQYAREGFPYLKWTPQEVFAWTKTMRLATGEEYWVPADFVYLAHAGGNPRRLDKGYSTGLGAHRTPALAATTAIKELVERDAYIGRFLVGAKPPRVPQSILRRVAGQAVERLEQNGLELLCFDLTSDVGLPTALCHIILPDGLGIASGASCQVSPKAALKKAATECLHTFNWLIDMNRWPVETTLEDIHDFVDHVTYHRRPEAVAQYSLFLDGPEGAPMMDVTPFEGSPGEELDHIVAAVEGAGHPVYLSDVTSSDIADLGFTVFRAIAPTLQPMYAGGDAQHLDRRRLRQVAEFNGLEWSESLINTNPHPFP</sequence>
<dbReference type="AlphaFoldDB" id="A0A345YEM2"/>
<dbReference type="Gene3D" id="3.30.1330.230">
    <property type="match status" value="1"/>
</dbReference>